<evidence type="ECO:0000313" key="1">
    <source>
        <dbReference type="EMBL" id="RCJ32129.1"/>
    </source>
</evidence>
<organism evidence="1 2">
    <name type="scientific">Nostoc punctiforme NIES-2108</name>
    <dbReference type="NCBI Taxonomy" id="1356359"/>
    <lineage>
        <taxon>Bacteria</taxon>
        <taxon>Bacillati</taxon>
        <taxon>Cyanobacteriota</taxon>
        <taxon>Cyanophyceae</taxon>
        <taxon>Nostocales</taxon>
        <taxon>Nostocaceae</taxon>
        <taxon>Nostoc</taxon>
    </lineage>
</organism>
<accession>A0A367R7P6</accession>
<name>A0A367R7P6_NOSPU</name>
<protein>
    <submittedName>
        <fullName evidence="1">Uncharacterized protein</fullName>
    </submittedName>
</protein>
<reference evidence="1 2" key="1">
    <citation type="submission" date="2016-04" db="EMBL/GenBank/DDBJ databases">
        <authorList>
            <person name="Evans L.H."/>
            <person name="Alamgir A."/>
            <person name="Owens N."/>
            <person name="Weber N.D."/>
            <person name="Virtaneva K."/>
            <person name="Barbian K."/>
            <person name="Babar A."/>
            <person name="Rosenke K."/>
        </authorList>
    </citation>
    <scope>NUCLEOTIDE SEQUENCE [LARGE SCALE GENOMIC DNA]</scope>
    <source>
        <strain evidence="1">NIES-2108</strain>
    </source>
</reference>
<gene>
    <name evidence="1" type="ORF">A6769_28650</name>
</gene>
<dbReference type="AlphaFoldDB" id="A0A367R7P6"/>
<evidence type="ECO:0000313" key="2">
    <source>
        <dbReference type="Proteomes" id="UP000252085"/>
    </source>
</evidence>
<sequence length="84" mass="10104">MHLERKVERAFFEAGKALAELRDRRLYRSSHRTFEEYCRDRISRVYSSALEESVQKFLEMLGKLNRAYLTDLEEKVLSVLEFEI</sequence>
<comment type="caution">
    <text evidence="1">The sequence shown here is derived from an EMBL/GenBank/DDBJ whole genome shotgun (WGS) entry which is preliminary data.</text>
</comment>
<dbReference type="Proteomes" id="UP000252085">
    <property type="component" value="Unassembled WGS sequence"/>
</dbReference>
<dbReference type="EMBL" id="LXQE01000168">
    <property type="protein sequence ID" value="RCJ32129.1"/>
    <property type="molecule type" value="Genomic_DNA"/>
</dbReference>
<proteinExistence type="predicted"/>